<dbReference type="InterPro" id="IPR050570">
    <property type="entry name" value="Cell_wall_metabolism_enzyme"/>
</dbReference>
<gene>
    <name evidence="10" type="ORF">MNBD_GAMMA03-1302</name>
</gene>
<evidence type="ECO:0000259" key="9">
    <source>
        <dbReference type="Pfam" id="PF19425"/>
    </source>
</evidence>
<dbReference type="FunFam" id="2.70.70.10:FF:000002">
    <property type="entry name" value="Murein DD-endopeptidase MepM"/>
    <property type="match status" value="1"/>
</dbReference>
<accession>A0A3B0WC34</accession>
<dbReference type="Pfam" id="PF01551">
    <property type="entry name" value="Peptidase_M23"/>
    <property type="match status" value="1"/>
</dbReference>
<evidence type="ECO:0000256" key="3">
    <source>
        <dbReference type="ARBA" id="ARBA00022670"/>
    </source>
</evidence>
<reference evidence="10" key="1">
    <citation type="submission" date="2018-06" db="EMBL/GenBank/DDBJ databases">
        <authorList>
            <person name="Zhirakovskaya E."/>
        </authorList>
    </citation>
    <scope>NUCLEOTIDE SEQUENCE</scope>
</reference>
<dbReference type="PANTHER" id="PTHR21666:SF288">
    <property type="entry name" value="CELL DIVISION PROTEIN YTFB"/>
    <property type="match status" value="1"/>
</dbReference>
<proteinExistence type="predicted"/>
<dbReference type="InterPro" id="IPR045834">
    <property type="entry name" value="Csd3_N2"/>
</dbReference>
<evidence type="ECO:0000256" key="7">
    <source>
        <dbReference type="ARBA" id="ARBA00023049"/>
    </source>
</evidence>
<comment type="subcellular location">
    <subcellularLocation>
        <location evidence="2">Cell envelope</location>
    </subcellularLocation>
</comment>
<keyword evidence="4" id="KW-0479">Metal-binding</keyword>
<sequence>MQNKPIQKHVWKFTSITFIVVVFLSLFFSANANTPFEPTRTHLPLPELNQEKINANESNNQAQESWEELEVTIQKNGSLGAALDRLKISPATTHAIGRLKNSQHLTNLRSGDKLRVWIDKDHTLQKILYPKSQTLSYELIKTETGYHLIEKKAPIEVRTETASGTINGSFYLAAKRSGLSAKSIMNLSDVFAWDVDFSREVQSGDTFKVIYETKYLNGKYIGDGNILAAQISSNNQKQTHNAFIARDNENKVIGYYDENGKNLKKAFLRSPVDYVRITSKYNPKRFHPVLKRTRPHRGVDYGGPKGTPIRATGKGKIVFRGTSKGYGRYVKIKHAGKYTTLYAHFSKFGQFKKGSYVKQGDIIGYMGKTGLVTGVHLHYEFRVNNKHVDPLKVKFPDAKPLAKKYRTEFKKTASFLLTQLKRLDNSIQIALNFE</sequence>
<organism evidence="10">
    <name type="scientific">hydrothermal vent metagenome</name>
    <dbReference type="NCBI Taxonomy" id="652676"/>
    <lineage>
        <taxon>unclassified sequences</taxon>
        <taxon>metagenomes</taxon>
        <taxon>ecological metagenomes</taxon>
    </lineage>
</organism>
<dbReference type="Pfam" id="PF19425">
    <property type="entry name" value="Csd3_N2"/>
    <property type="match status" value="1"/>
</dbReference>
<dbReference type="EMBL" id="UOFC01000119">
    <property type="protein sequence ID" value="VAW46929.1"/>
    <property type="molecule type" value="Genomic_DNA"/>
</dbReference>
<dbReference type="GO" id="GO:0046872">
    <property type="term" value="F:metal ion binding"/>
    <property type="evidence" value="ECO:0007669"/>
    <property type="project" value="UniProtKB-KW"/>
</dbReference>
<dbReference type="Gene3D" id="2.70.70.10">
    <property type="entry name" value="Glucose Permease (Domain IIA)"/>
    <property type="match status" value="1"/>
</dbReference>
<dbReference type="GO" id="GO:0006508">
    <property type="term" value="P:proteolysis"/>
    <property type="evidence" value="ECO:0007669"/>
    <property type="project" value="UniProtKB-KW"/>
</dbReference>
<keyword evidence="6" id="KW-0862">Zinc</keyword>
<evidence type="ECO:0000256" key="6">
    <source>
        <dbReference type="ARBA" id="ARBA00022833"/>
    </source>
</evidence>
<dbReference type="InterPro" id="IPR016047">
    <property type="entry name" value="M23ase_b-sheet_dom"/>
</dbReference>
<dbReference type="SUPFAM" id="SSF51261">
    <property type="entry name" value="Duplicated hybrid motif"/>
    <property type="match status" value="1"/>
</dbReference>
<evidence type="ECO:0000259" key="8">
    <source>
        <dbReference type="Pfam" id="PF01551"/>
    </source>
</evidence>
<dbReference type="GO" id="GO:0030313">
    <property type="term" value="C:cell envelope"/>
    <property type="evidence" value="ECO:0007669"/>
    <property type="project" value="UniProtKB-SubCell"/>
</dbReference>
<evidence type="ECO:0000256" key="5">
    <source>
        <dbReference type="ARBA" id="ARBA00022801"/>
    </source>
</evidence>
<comment type="cofactor">
    <cofactor evidence="1">
        <name>Zn(2+)</name>
        <dbReference type="ChEBI" id="CHEBI:29105"/>
    </cofactor>
</comment>
<name>A0A3B0WC34_9ZZZZ</name>
<dbReference type="Gene3D" id="3.10.450.350">
    <property type="match status" value="2"/>
</dbReference>
<dbReference type="InterPro" id="IPR011055">
    <property type="entry name" value="Dup_hybrid_motif"/>
</dbReference>
<feature type="domain" description="M23ase beta-sheet core" evidence="8">
    <location>
        <begin position="295"/>
        <end position="390"/>
    </location>
</feature>
<evidence type="ECO:0000256" key="4">
    <source>
        <dbReference type="ARBA" id="ARBA00022723"/>
    </source>
</evidence>
<dbReference type="AlphaFoldDB" id="A0A3B0WC34"/>
<feature type="domain" description="Csd3-like second N-terminal" evidence="9">
    <location>
        <begin position="159"/>
        <end position="283"/>
    </location>
</feature>
<dbReference type="CDD" id="cd12797">
    <property type="entry name" value="M23_peptidase"/>
    <property type="match status" value="1"/>
</dbReference>
<keyword evidence="3" id="KW-0645">Protease</keyword>
<keyword evidence="5" id="KW-0378">Hydrolase</keyword>
<dbReference type="PANTHER" id="PTHR21666">
    <property type="entry name" value="PEPTIDASE-RELATED"/>
    <property type="match status" value="1"/>
</dbReference>
<evidence type="ECO:0000313" key="10">
    <source>
        <dbReference type="EMBL" id="VAW46929.1"/>
    </source>
</evidence>
<protein>
    <submittedName>
        <fullName evidence="10">Peptidase, M23/M37 family</fullName>
    </submittedName>
</protein>
<keyword evidence="7" id="KW-0482">Metalloprotease</keyword>
<evidence type="ECO:0000256" key="1">
    <source>
        <dbReference type="ARBA" id="ARBA00001947"/>
    </source>
</evidence>
<evidence type="ECO:0000256" key="2">
    <source>
        <dbReference type="ARBA" id="ARBA00004196"/>
    </source>
</evidence>
<dbReference type="GO" id="GO:0004222">
    <property type="term" value="F:metalloendopeptidase activity"/>
    <property type="evidence" value="ECO:0007669"/>
    <property type="project" value="TreeGrafter"/>
</dbReference>